<dbReference type="GO" id="GO:0003677">
    <property type="term" value="F:DNA binding"/>
    <property type="evidence" value="ECO:0007669"/>
    <property type="project" value="UniProtKB-UniRule"/>
</dbReference>
<dbReference type="GO" id="GO:0008270">
    <property type="term" value="F:zinc ion binding"/>
    <property type="evidence" value="ECO:0007669"/>
    <property type="project" value="UniProtKB-KW"/>
</dbReference>
<name>A0A1S3J0K8_LINAN</name>
<accession>A0A1S3J0K8</accession>
<dbReference type="GeneID" id="106168719"/>
<dbReference type="Proteomes" id="UP000085678">
    <property type="component" value="Unplaced"/>
</dbReference>
<proteinExistence type="predicted"/>
<dbReference type="RefSeq" id="XP_013403344.1">
    <property type="nucleotide sequence ID" value="XM_013547890.1"/>
</dbReference>
<evidence type="ECO:0000313" key="10">
    <source>
        <dbReference type="RefSeq" id="XP_013403344.1"/>
    </source>
</evidence>
<evidence type="ECO:0000256" key="4">
    <source>
        <dbReference type="ARBA" id="ARBA00022833"/>
    </source>
</evidence>
<dbReference type="InterPro" id="IPR027805">
    <property type="entry name" value="Transposase_HTH_dom"/>
</dbReference>
<feature type="domain" description="THAP-type" evidence="8">
    <location>
        <begin position="1"/>
        <end position="82"/>
    </location>
</feature>
<keyword evidence="7" id="KW-0175">Coiled coil</keyword>
<evidence type="ECO:0000259" key="8">
    <source>
        <dbReference type="PROSITE" id="PS50950"/>
    </source>
</evidence>
<dbReference type="Pfam" id="PF05485">
    <property type="entry name" value="THAP"/>
    <property type="match status" value="1"/>
</dbReference>
<evidence type="ECO:0000313" key="9">
    <source>
        <dbReference type="Proteomes" id="UP000085678"/>
    </source>
</evidence>
<dbReference type="Pfam" id="PF13613">
    <property type="entry name" value="HTH_Tnp_4"/>
    <property type="match status" value="1"/>
</dbReference>
<organism evidence="9 10">
    <name type="scientific">Lingula anatina</name>
    <name type="common">Brachiopod</name>
    <name type="synonym">Lingula unguis</name>
    <dbReference type="NCBI Taxonomy" id="7574"/>
    <lineage>
        <taxon>Eukaryota</taxon>
        <taxon>Metazoa</taxon>
        <taxon>Spiralia</taxon>
        <taxon>Lophotrochozoa</taxon>
        <taxon>Brachiopoda</taxon>
        <taxon>Linguliformea</taxon>
        <taxon>Lingulata</taxon>
        <taxon>Lingulida</taxon>
        <taxon>Linguloidea</taxon>
        <taxon>Lingulidae</taxon>
        <taxon>Lingula</taxon>
    </lineage>
</organism>
<gene>
    <name evidence="10" type="primary">LOC106168719</name>
</gene>
<dbReference type="SUPFAM" id="SSF57716">
    <property type="entry name" value="Glucocorticoid receptor-like (DNA-binding domain)"/>
    <property type="match status" value="1"/>
</dbReference>
<sequence>MPLGGSMCCVPGCFNNTKRDRNFSFYAFPKDPKERGIWIDNIGRAGNTGKFSKFEPAKHHRVCSAHFEGGKKSYLGGRPTIFPLKESKVSKPRRNLIRHLTVDNSETNSSEPGGEWDWKLNSEDENGFSNTDHDAYCIVSDVSSDALLTTVKEKQHIIFSMEQKIQSLELELSETRVELQRAKKDAQRKTVTEEKYMKMQEQLSKAQEEADKHIFSIKSMQNKPEMVKFYTGFETYEEFKNFHDFLYPDITSMQYWGTDLSNPEERQQRRPRTLSTEDELFLVLCRLRVGLLEEDLAYRFGVHTTTVSRICKTYFELLYFRFRQMPIWPSREIIDQTMPECFKQEYPSTRVVLDCTELFIETPNQCDVSGQTYSNYKSHNTAKGLLGIAPNGFITFVTDLVPGRMSDKDITENSGLLDLLEEGDSVMADRGFLIDEYLAEKKIGLNIPPFMSGKPQLSPGEEDETRSIAKVRIHVERVIGRVKNYRILKYVFPNSMASDLNKIWVICCYLVNLCVEPIVS</sequence>
<keyword evidence="9" id="KW-1185">Reference proteome</keyword>
<evidence type="ECO:0000256" key="6">
    <source>
        <dbReference type="PROSITE-ProRule" id="PRU00309"/>
    </source>
</evidence>
<dbReference type="InterPro" id="IPR027806">
    <property type="entry name" value="HARBI1_dom"/>
</dbReference>
<dbReference type="PROSITE" id="PS50950">
    <property type="entry name" value="ZF_THAP"/>
    <property type="match status" value="1"/>
</dbReference>
<feature type="coiled-coil region" evidence="7">
    <location>
        <begin position="158"/>
        <end position="209"/>
    </location>
</feature>
<keyword evidence="5 6" id="KW-0238">DNA-binding</keyword>
<evidence type="ECO:0000256" key="5">
    <source>
        <dbReference type="ARBA" id="ARBA00023125"/>
    </source>
</evidence>
<dbReference type="PANTHER" id="PTHR23080:SF133">
    <property type="entry name" value="SI:CH211-262I1.5-RELATED"/>
    <property type="match status" value="1"/>
</dbReference>
<evidence type="ECO:0000256" key="1">
    <source>
        <dbReference type="ARBA" id="ARBA00001968"/>
    </source>
</evidence>
<dbReference type="AlphaFoldDB" id="A0A1S3J0K8"/>
<keyword evidence="4" id="KW-0862">Zinc</keyword>
<reference evidence="10" key="1">
    <citation type="submission" date="2025-08" db="UniProtKB">
        <authorList>
            <consortium name="RefSeq"/>
        </authorList>
    </citation>
    <scope>IDENTIFICATION</scope>
    <source>
        <tissue evidence="10">Gonads</tissue>
    </source>
</reference>
<dbReference type="InParanoid" id="A0A1S3J0K8"/>
<dbReference type="KEGG" id="lak:106168719"/>
<evidence type="ECO:0000256" key="3">
    <source>
        <dbReference type="ARBA" id="ARBA00022771"/>
    </source>
</evidence>
<evidence type="ECO:0000256" key="7">
    <source>
        <dbReference type="SAM" id="Coils"/>
    </source>
</evidence>
<comment type="cofactor">
    <cofactor evidence="1">
        <name>a divalent metal cation</name>
        <dbReference type="ChEBI" id="CHEBI:60240"/>
    </cofactor>
</comment>
<dbReference type="OrthoDB" id="8948150at2759"/>
<dbReference type="SMART" id="SM00980">
    <property type="entry name" value="THAP"/>
    <property type="match status" value="1"/>
</dbReference>
<dbReference type="Pfam" id="PF13359">
    <property type="entry name" value="DDE_Tnp_4"/>
    <property type="match status" value="1"/>
</dbReference>
<dbReference type="SMART" id="SM00692">
    <property type="entry name" value="DM3"/>
    <property type="match status" value="1"/>
</dbReference>
<evidence type="ECO:0000256" key="2">
    <source>
        <dbReference type="ARBA" id="ARBA00022723"/>
    </source>
</evidence>
<dbReference type="PANTHER" id="PTHR23080">
    <property type="entry name" value="THAP DOMAIN PROTEIN"/>
    <property type="match status" value="1"/>
</dbReference>
<protein>
    <submittedName>
        <fullName evidence="10">Uncharacterized protein LOC106168719</fullName>
    </submittedName>
</protein>
<dbReference type="InterPro" id="IPR006612">
    <property type="entry name" value="THAP_Znf"/>
</dbReference>
<keyword evidence="3 6" id="KW-0863">Zinc-finger</keyword>
<keyword evidence="2" id="KW-0479">Metal-binding</keyword>